<dbReference type="InterPro" id="IPR049945">
    <property type="entry name" value="AAA_22"/>
</dbReference>
<dbReference type="Proteomes" id="UP000589085">
    <property type="component" value="Unassembled WGS sequence"/>
</dbReference>
<dbReference type="InterPro" id="IPR009084">
    <property type="entry name" value="B_transpositn_C"/>
</dbReference>
<dbReference type="InterPro" id="IPR010982">
    <property type="entry name" value="Lambda_DNA-bd_dom_sf"/>
</dbReference>
<feature type="domain" description="HTH cro/C1-type" evidence="1">
    <location>
        <begin position="22"/>
        <end position="56"/>
    </location>
</feature>
<accession>A0A7W4IC44</accession>
<organism evidence="2 3">
    <name type="scientific">Gluconacetobacter sacchari</name>
    <dbReference type="NCBI Taxonomy" id="92759"/>
    <lineage>
        <taxon>Bacteria</taxon>
        <taxon>Pseudomonadati</taxon>
        <taxon>Pseudomonadota</taxon>
        <taxon>Alphaproteobacteria</taxon>
        <taxon>Acetobacterales</taxon>
        <taxon>Acetobacteraceae</taxon>
        <taxon>Gluconacetobacter</taxon>
    </lineage>
</organism>
<dbReference type="SMART" id="SM00382">
    <property type="entry name" value="AAA"/>
    <property type="match status" value="1"/>
</dbReference>
<dbReference type="GO" id="GO:0016887">
    <property type="term" value="F:ATP hydrolysis activity"/>
    <property type="evidence" value="ECO:0007669"/>
    <property type="project" value="InterPro"/>
</dbReference>
<dbReference type="CDD" id="cd00093">
    <property type="entry name" value="HTH_XRE"/>
    <property type="match status" value="1"/>
</dbReference>
<dbReference type="InterPro" id="IPR003593">
    <property type="entry name" value="AAA+_ATPase"/>
</dbReference>
<dbReference type="InterPro" id="IPR027417">
    <property type="entry name" value="P-loop_NTPase"/>
</dbReference>
<evidence type="ECO:0000313" key="3">
    <source>
        <dbReference type="Proteomes" id="UP000589085"/>
    </source>
</evidence>
<gene>
    <name evidence="2" type="ORF">HLH48_07995</name>
</gene>
<dbReference type="RefSeq" id="WP_182996976.1">
    <property type="nucleotide sequence ID" value="NZ_JABEQJ010000008.1"/>
</dbReference>
<dbReference type="InterPro" id="IPR052026">
    <property type="entry name" value="ExeA_AAA_ATPase_DNA-bind"/>
</dbReference>
<dbReference type="SMART" id="SM00530">
    <property type="entry name" value="HTH_XRE"/>
    <property type="match status" value="1"/>
</dbReference>
<proteinExistence type="predicted"/>
<dbReference type="InterPro" id="IPR001387">
    <property type="entry name" value="Cro/C1-type_HTH"/>
</dbReference>
<dbReference type="PANTHER" id="PTHR35894">
    <property type="entry name" value="GENERAL SECRETION PATHWAY PROTEIN A-RELATED"/>
    <property type="match status" value="1"/>
</dbReference>
<comment type="caution">
    <text evidence="2">The sequence shown here is derived from an EMBL/GenBank/DDBJ whole genome shotgun (WGS) entry which is preliminary data.</text>
</comment>
<name>A0A7W4IC44_9PROT</name>
<dbReference type="AlphaFoldDB" id="A0A7W4IC44"/>
<dbReference type="GO" id="GO:0006313">
    <property type="term" value="P:DNA transposition"/>
    <property type="evidence" value="ECO:0007669"/>
    <property type="project" value="InterPro"/>
</dbReference>
<dbReference type="PROSITE" id="PS50943">
    <property type="entry name" value="HTH_CROC1"/>
    <property type="match status" value="1"/>
</dbReference>
<reference evidence="2 3" key="1">
    <citation type="submission" date="2020-04" db="EMBL/GenBank/DDBJ databases">
        <title>Description of novel Gluconacetobacter.</title>
        <authorList>
            <person name="Sombolestani A."/>
        </authorList>
    </citation>
    <scope>NUCLEOTIDE SEQUENCE [LARGE SCALE GENOMIC DNA]</scope>
    <source>
        <strain evidence="2 3">LMG 19747</strain>
    </source>
</reference>
<protein>
    <submittedName>
        <fullName evidence="2">AAA family ATPase</fullName>
    </submittedName>
</protein>
<dbReference type="SUPFAM" id="SSF47413">
    <property type="entry name" value="lambda repressor-like DNA-binding domains"/>
    <property type="match status" value="1"/>
</dbReference>
<dbReference type="Gene3D" id="1.10.1180.10">
    <property type="entry name" value="B transposition protein, C-terminal domain"/>
    <property type="match status" value="1"/>
</dbReference>
<dbReference type="SUPFAM" id="SSF52540">
    <property type="entry name" value="P-loop containing nucleoside triphosphate hydrolases"/>
    <property type="match status" value="1"/>
</dbReference>
<dbReference type="Gene3D" id="3.40.50.300">
    <property type="entry name" value="P-loop containing nucleotide triphosphate hydrolases"/>
    <property type="match status" value="1"/>
</dbReference>
<dbReference type="InterPro" id="IPR036733">
    <property type="entry name" value="B_transposit_C_sf"/>
</dbReference>
<dbReference type="Pfam" id="PF13401">
    <property type="entry name" value="AAA_22"/>
    <property type="match status" value="1"/>
</dbReference>
<dbReference type="GO" id="GO:0003677">
    <property type="term" value="F:DNA binding"/>
    <property type="evidence" value="ECO:0007669"/>
    <property type="project" value="InterPro"/>
</dbReference>
<dbReference type="PANTHER" id="PTHR35894:SF5">
    <property type="entry name" value="MU-LIKE PROPHAGE FLUMU DNA TRANSPOSITION PROTEIN B"/>
    <property type="match status" value="1"/>
</dbReference>
<dbReference type="EMBL" id="JABEQJ010000008">
    <property type="protein sequence ID" value="MBB2160115.1"/>
    <property type="molecule type" value="Genomic_DNA"/>
</dbReference>
<evidence type="ECO:0000313" key="2">
    <source>
        <dbReference type="EMBL" id="MBB2160115.1"/>
    </source>
</evidence>
<sequence length="327" mass="35693">MTNETMNNQNGAPDDDALRQRVREAMEARGLTRRQVADAMGEAYQTFSAWLNGTYNGDNEKRVERARRWLDGLARRDRERSLVPSVPGFVQTRTASRLFAVLEGAQFGPDMGLIAGNAGVGKTMAIEAYAAQNNNVWVITATPKKISPSAILDELAEQQGVQERGTRQERAVLRQLSGSSGLIVVDEAQHLSVPGIEMLRSIHDQAKVGVVLSGNAPLIGKIDGLGRTADHAQIFSRIGHRRNVGAPLQSDVCPILKEWGLDDEDVVNAAKAIAMRDGALRSMTKVLRNAVRIARVHGRESVAIGDMEASWKAHMTGEFPRIVKKGD</sequence>
<evidence type="ECO:0000259" key="1">
    <source>
        <dbReference type="PROSITE" id="PS50943"/>
    </source>
</evidence>
<dbReference type="Pfam" id="PF09077">
    <property type="entry name" value="Phage-MuB_C"/>
    <property type="match status" value="1"/>
</dbReference>
<dbReference type="Gene3D" id="1.10.260.40">
    <property type="entry name" value="lambda repressor-like DNA-binding domains"/>
    <property type="match status" value="1"/>
</dbReference>